<protein>
    <recommendedName>
        <fullName evidence="3">MORN repeat variant</fullName>
    </recommendedName>
</protein>
<dbReference type="AlphaFoldDB" id="A0AA41R790"/>
<gene>
    <name evidence="1" type="ORF">MRX98_07000</name>
</gene>
<dbReference type="Gene3D" id="2.20.110.10">
    <property type="entry name" value="Histone H3 K4-specific methyltransferase SET7/9 N-terminal domain"/>
    <property type="match status" value="1"/>
</dbReference>
<sequence>MITKRIGPGWAACLAALFLFVHLSGCGAKMEASEAIERNGIMYRKGSQKPFSGVVTGRGRYEGYRNFPFEYKKSYKKGLLDGRSYFYYPDGQLESIEPYTGGLLHGVVTQYHPNGQIKARLHFVDGFRGGAKGEMFWNADGSRNDG</sequence>
<dbReference type="EMBL" id="JALJRB010000006">
    <property type="protein sequence ID" value="MCJ8500318.1"/>
    <property type="molecule type" value="Genomic_DNA"/>
</dbReference>
<proteinExistence type="predicted"/>
<evidence type="ECO:0008006" key="3">
    <source>
        <dbReference type="Google" id="ProtNLM"/>
    </source>
</evidence>
<dbReference type="RefSeq" id="WP_246904374.1">
    <property type="nucleotide sequence ID" value="NZ_JALJRB010000006.1"/>
</dbReference>
<name>A0AA41R790_9BACT</name>
<organism evidence="1 2">
    <name type="scientific">Desulfatitalea alkaliphila</name>
    <dbReference type="NCBI Taxonomy" id="2929485"/>
    <lineage>
        <taxon>Bacteria</taxon>
        <taxon>Pseudomonadati</taxon>
        <taxon>Thermodesulfobacteriota</taxon>
        <taxon>Desulfobacteria</taxon>
        <taxon>Desulfobacterales</taxon>
        <taxon>Desulfosarcinaceae</taxon>
        <taxon>Desulfatitalea</taxon>
    </lineage>
</organism>
<dbReference type="SUPFAM" id="SSF82185">
    <property type="entry name" value="Histone H3 K4-specific methyltransferase SET7/9 N-terminal domain"/>
    <property type="match status" value="1"/>
</dbReference>
<dbReference type="Pfam" id="PF07661">
    <property type="entry name" value="MORN_2"/>
    <property type="match status" value="2"/>
</dbReference>
<evidence type="ECO:0000313" key="1">
    <source>
        <dbReference type="EMBL" id="MCJ8500318.1"/>
    </source>
</evidence>
<accession>A0AA41R790</accession>
<comment type="caution">
    <text evidence="1">The sequence shown here is derived from an EMBL/GenBank/DDBJ whole genome shotgun (WGS) entry which is preliminary data.</text>
</comment>
<evidence type="ECO:0000313" key="2">
    <source>
        <dbReference type="Proteomes" id="UP001165427"/>
    </source>
</evidence>
<dbReference type="Proteomes" id="UP001165427">
    <property type="component" value="Unassembled WGS sequence"/>
</dbReference>
<reference evidence="1" key="1">
    <citation type="submission" date="2022-04" db="EMBL/GenBank/DDBJ databases">
        <title>Desulfatitalea alkaliphila sp. nov., a novel anaerobic sulfate-reducing bacterium isolated from terrestrial mud volcano, Taman Peninsula, Russia.</title>
        <authorList>
            <person name="Khomyakova M.A."/>
            <person name="Merkel A.Y."/>
            <person name="Slobodkin A.I."/>
        </authorList>
    </citation>
    <scope>NUCLEOTIDE SEQUENCE</scope>
    <source>
        <strain evidence="1">M08but</strain>
    </source>
</reference>
<dbReference type="InterPro" id="IPR011652">
    <property type="entry name" value="MORN_2"/>
</dbReference>
<keyword evidence="2" id="KW-1185">Reference proteome</keyword>